<sequence length="445" mass="49517">MLRASLKRLKEKNDLLICEKEVDPKYELGAVLKYFQNTRPILFNRIKGSNIPIIGGMFGNRKLYYEMIDTTHEERIHAFINAIANPMEPKVIPNGPIKENIIRRNIDLPRMFPIPTFHDEDSAPFITSGIVAFKDPDTGNVYTAVRRLQVNGGNNINVLIASPMMTELFEKFEAQNKPLEIAVILGYDYEFLLASQVSSELYGVDKYKIDSALRGEPLELVKCETIDLEVPAYAEIVLEGVMVPNKRIEEGPFGELMGYYGGKAPHPVMEVKAVLHRNNPILQVAFPCREEHLANGLMREVELYSALDKQVDVNDVNVTVGGGYRFHGVASINKKTEGDGKTAILAALGSNKDLKHVVIVDNDVDIFDSKEVEGIIATRVQGSKDIVIIEGGIGSGLDPSHFLRGVTDKVGIDATKPLGEDGKRFEKAKMPGYENINIKEYFPSI</sequence>
<comment type="similarity">
    <text evidence="1">Belongs to the UbiD family.</text>
</comment>
<dbReference type="Proteomes" id="UP000284177">
    <property type="component" value="Unassembled WGS sequence"/>
</dbReference>
<evidence type="ECO:0000259" key="4">
    <source>
        <dbReference type="Pfam" id="PF20696"/>
    </source>
</evidence>
<dbReference type="PANTHER" id="PTHR30108">
    <property type="entry name" value="3-OCTAPRENYL-4-HYDROXYBENZOATE CARBOXY-LYASE-RELATED"/>
    <property type="match status" value="1"/>
</dbReference>
<accession>A0A419T2I2</accession>
<reference evidence="5 6" key="1">
    <citation type="submission" date="2016-08" db="EMBL/GenBank/DDBJ databases">
        <title>Novel Firmicutes and Novel Genomes.</title>
        <authorList>
            <person name="Poppleton D.I."/>
            <person name="Gribaldo S."/>
        </authorList>
    </citation>
    <scope>NUCLEOTIDE SEQUENCE [LARGE SCALE GENOMIC DNA]</scope>
    <source>
        <strain evidence="5 6">CTT3</strain>
    </source>
</reference>
<keyword evidence="6" id="KW-1185">Reference proteome</keyword>
<keyword evidence="5" id="KW-0830">Ubiquinone</keyword>
<dbReference type="Pfam" id="PF01977">
    <property type="entry name" value="UbiD"/>
    <property type="match status" value="1"/>
</dbReference>
<evidence type="ECO:0000313" key="6">
    <source>
        <dbReference type="Proteomes" id="UP000284177"/>
    </source>
</evidence>
<dbReference type="SUPFAM" id="SSF143968">
    <property type="entry name" value="UbiD C-terminal domain-like"/>
    <property type="match status" value="1"/>
</dbReference>
<dbReference type="EMBL" id="MCIB01000016">
    <property type="protein sequence ID" value="RKD31675.1"/>
    <property type="molecule type" value="Genomic_DNA"/>
</dbReference>
<dbReference type="SUPFAM" id="SSF50475">
    <property type="entry name" value="FMN-binding split barrel"/>
    <property type="match status" value="1"/>
</dbReference>
<evidence type="ECO:0000256" key="1">
    <source>
        <dbReference type="ARBA" id="ARBA00010021"/>
    </source>
</evidence>
<dbReference type="InterPro" id="IPR049381">
    <property type="entry name" value="UbiD-like_C"/>
</dbReference>
<dbReference type="Pfam" id="PF20696">
    <property type="entry name" value="UbiD_C"/>
    <property type="match status" value="1"/>
</dbReference>
<gene>
    <name evidence="5" type="ORF">BET03_12215</name>
</gene>
<dbReference type="Pfam" id="PF20695">
    <property type="entry name" value="UbiD_N"/>
    <property type="match status" value="1"/>
</dbReference>
<name>A0A419T2I2_9FIRM</name>
<dbReference type="PANTHER" id="PTHR30108:SF21">
    <property type="entry name" value="4-HYDROXYBENZOATE DECARBOXYLASE"/>
    <property type="match status" value="1"/>
</dbReference>
<dbReference type="GO" id="GO:0005737">
    <property type="term" value="C:cytoplasm"/>
    <property type="evidence" value="ECO:0007669"/>
    <property type="project" value="TreeGrafter"/>
</dbReference>
<feature type="domain" description="3-octaprenyl-4-hydroxybenzoate carboxy-lyase-like C-terminal" evidence="4">
    <location>
        <begin position="295"/>
        <end position="414"/>
    </location>
</feature>
<dbReference type="AlphaFoldDB" id="A0A419T2I2"/>
<dbReference type="InterPro" id="IPR049383">
    <property type="entry name" value="UbiD-like_N"/>
</dbReference>
<dbReference type="GO" id="GO:0016831">
    <property type="term" value="F:carboxy-lyase activity"/>
    <property type="evidence" value="ECO:0007669"/>
    <property type="project" value="InterPro"/>
</dbReference>
<dbReference type="Gene3D" id="3.40.1670.10">
    <property type="entry name" value="UbiD C-terminal domain-like"/>
    <property type="match status" value="1"/>
</dbReference>
<proteinExistence type="inferred from homology"/>
<dbReference type="NCBIfam" id="TIGR00148">
    <property type="entry name" value="UbiD family decarboxylase"/>
    <property type="match status" value="1"/>
</dbReference>
<protein>
    <submittedName>
        <fullName evidence="5">Ubiquinone biosynthesis protein UbiD</fullName>
    </submittedName>
</protein>
<evidence type="ECO:0000259" key="2">
    <source>
        <dbReference type="Pfam" id="PF01977"/>
    </source>
</evidence>
<dbReference type="InterPro" id="IPR048304">
    <property type="entry name" value="UbiD_Rift_dom"/>
</dbReference>
<comment type="caution">
    <text evidence="5">The sequence shown here is derived from an EMBL/GenBank/DDBJ whole genome shotgun (WGS) entry which is preliminary data.</text>
</comment>
<organism evidence="5 6">
    <name type="scientific">Thermohalobacter berrensis</name>
    <dbReference type="NCBI Taxonomy" id="99594"/>
    <lineage>
        <taxon>Bacteria</taxon>
        <taxon>Bacillati</taxon>
        <taxon>Bacillota</taxon>
        <taxon>Tissierellia</taxon>
        <taxon>Tissierellales</taxon>
        <taxon>Thermohalobacteraceae</taxon>
        <taxon>Thermohalobacter</taxon>
    </lineage>
</organism>
<feature type="domain" description="3-octaprenyl-4-hydroxybenzoate carboxy-lyase-like N-terminal" evidence="3">
    <location>
        <begin position="6"/>
        <end position="82"/>
    </location>
</feature>
<dbReference type="InterPro" id="IPR002830">
    <property type="entry name" value="UbiD"/>
</dbReference>
<evidence type="ECO:0000259" key="3">
    <source>
        <dbReference type="Pfam" id="PF20695"/>
    </source>
</evidence>
<evidence type="ECO:0000313" key="5">
    <source>
        <dbReference type="EMBL" id="RKD31675.1"/>
    </source>
</evidence>
<feature type="domain" description="3-octaprenyl-4-hydroxybenzoate carboxy-lyase-like Rift-related" evidence="2">
    <location>
        <begin position="94"/>
        <end position="289"/>
    </location>
</feature>